<dbReference type="EMBL" id="FBVY01000047">
    <property type="protein sequence ID" value="CUX03373.1"/>
    <property type="molecule type" value="Genomic_DNA"/>
</dbReference>
<reference evidence="1 2" key="1">
    <citation type="submission" date="2016-01" db="EMBL/GenBank/DDBJ databases">
        <authorList>
            <person name="Regsiter A."/>
            <person name="william w."/>
        </authorList>
    </citation>
    <scope>NUCLEOTIDE SEQUENCE [LARGE SCALE GENOMIC DNA]</scope>
    <source>
        <strain evidence="1 2">CFBP 5494</strain>
    </source>
</reference>
<dbReference type="Proteomes" id="UP000191933">
    <property type="component" value="Unassembled WGS sequence"/>
</dbReference>
<proteinExistence type="predicted"/>
<comment type="caution">
    <text evidence="1">The sequence shown here is derived from an EMBL/GenBank/DDBJ whole genome shotgun (WGS) entry which is preliminary data.</text>
</comment>
<sequence>MSNQSSSLSAQPVATSNLVAFPNPSASVPLSNMAPAAAEKIIREALATAFLSHPGTIKEIRLLDHVELRLARVDKGVDIEINDTSMIEQIWQKKYTSLAWAIRGLAAKLVESELGLVLPNVPRRQNSRSKGKAASELRPVTGDDGVHAGVWKKRIPPDTWNASFGEGRGRVEATVVVDSDGADATLNWRDAIFESSFEGEWEAKSATLKLVHELPGWRLVLPQSSNASPASEA</sequence>
<organism evidence="1 2">
    <name type="scientific">Agrobacterium genomosp. 2 str. CFBP 5494</name>
    <dbReference type="NCBI Taxonomy" id="1183436"/>
    <lineage>
        <taxon>Bacteria</taxon>
        <taxon>Pseudomonadati</taxon>
        <taxon>Pseudomonadota</taxon>
        <taxon>Alphaproteobacteria</taxon>
        <taxon>Hyphomicrobiales</taxon>
        <taxon>Rhizobiaceae</taxon>
        <taxon>Rhizobium/Agrobacterium group</taxon>
        <taxon>Agrobacterium</taxon>
        <taxon>Agrobacterium tumefaciens complex</taxon>
    </lineage>
</organism>
<dbReference type="RefSeq" id="WP_139786432.1">
    <property type="nucleotide sequence ID" value="NZ_LT009721.1"/>
</dbReference>
<name>A0A9W5F3T3_9HYPH</name>
<evidence type="ECO:0000313" key="1">
    <source>
        <dbReference type="EMBL" id="CUX03373.1"/>
    </source>
</evidence>
<dbReference type="AlphaFoldDB" id="A0A9W5F3T3"/>
<accession>A0A9W5F3T3</accession>
<gene>
    <name evidence="1" type="ORF">AGR2A_pb10133</name>
</gene>
<keyword evidence="2" id="KW-1185">Reference proteome</keyword>
<evidence type="ECO:0000313" key="2">
    <source>
        <dbReference type="Proteomes" id="UP000191933"/>
    </source>
</evidence>
<protein>
    <submittedName>
        <fullName evidence="1">Uncharacterized protein</fullName>
    </submittedName>
</protein>